<name>A0ABU7H2J0_9SPHI</name>
<keyword evidence="1" id="KW-1133">Transmembrane helix</keyword>
<accession>A0ABU7H2J0</accession>
<feature type="transmembrane region" description="Helical" evidence="1">
    <location>
        <begin position="40"/>
        <end position="58"/>
    </location>
</feature>
<comment type="caution">
    <text evidence="3">The sequence shown here is derived from an EMBL/GenBank/DDBJ whole genome shotgun (WGS) entry which is preliminary data.</text>
</comment>
<evidence type="ECO:0000256" key="1">
    <source>
        <dbReference type="SAM" id="Phobius"/>
    </source>
</evidence>
<feature type="domain" description="Uncharacterized protein YyaB-like PH" evidence="2">
    <location>
        <begin position="60"/>
        <end position="135"/>
    </location>
</feature>
<organism evidence="3 4">
    <name type="scientific">Pedobacter flavus</name>
    <dbReference type="NCBI Taxonomy" id="3113906"/>
    <lineage>
        <taxon>Bacteria</taxon>
        <taxon>Pseudomonadati</taxon>
        <taxon>Bacteroidota</taxon>
        <taxon>Sphingobacteriia</taxon>
        <taxon>Sphingobacteriales</taxon>
        <taxon>Sphingobacteriaceae</taxon>
        <taxon>Pedobacter</taxon>
    </lineage>
</organism>
<evidence type="ECO:0000313" key="3">
    <source>
        <dbReference type="EMBL" id="MEE1885529.1"/>
    </source>
</evidence>
<dbReference type="Proteomes" id="UP001337681">
    <property type="component" value="Unassembled WGS sequence"/>
</dbReference>
<keyword evidence="4" id="KW-1185">Reference proteome</keyword>
<proteinExistence type="predicted"/>
<sequence>MKFKSRKTLFLGLIIWITTILLLSYSFIFYFQEGLNKEFFIFLSISLITVSFFLWIWLDTYYEIKDNYLHYKSGPIFGKIEIDRIKKITTNKTMYVGLKPALATKGLIINYDRYSDIYISPVTPWLFIETLKKTNPNIIIEK</sequence>
<evidence type="ECO:0000313" key="4">
    <source>
        <dbReference type="Proteomes" id="UP001337681"/>
    </source>
</evidence>
<dbReference type="InterPro" id="IPR009589">
    <property type="entry name" value="PH_YyaB-like"/>
</dbReference>
<keyword evidence="1" id="KW-0472">Membrane</keyword>
<keyword evidence="1" id="KW-0812">Transmembrane</keyword>
<evidence type="ECO:0000259" key="2">
    <source>
        <dbReference type="Pfam" id="PF06713"/>
    </source>
</evidence>
<dbReference type="Pfam" id="PF06713">
    <property type="entry name" value="bPH_4"/>
    <property type="match status" value="1"/>
</dbReference>
<gene>
    <name evidence="3" type="ORF">VRU49_08890</name>
</gene>
<reference evidence="3 4" key="1">
    <citation type="submission" date="2024-01" db="EMBL/GenBank/DDBJ databases">
        <title>Pedobacter sp. nov., isolated from oil-contaminated soil.</title>
        <authorList>
            <person name="Le N.T.T."/>
        </authorList>
    </citation>
    <scope>NUCLEOTIDE SEQUENCE [LARGE SCALE GENOMIC DNA]</scope>
    <source>
        <strain evidence="3 4">VNH31</strain>
    </source>
</reference>
<feature type="transmembrane region" description="Helical" evidence="1">
    <location>
        <begin position="9"/>
        <end position="28"/>
    </location>
</feature>
<protein>
    <submittedName>
        <fullName evidence="3">PH domain-containing protein</fullName>
    </submittedName>
</protein>
<dbReference type="RefSeq" id="WP_330146424.1">
    <property type="nucleotide sequence ID" value="NZ_JAZDQU010000002.1"/>
</dbReference>
<dbReference type="EMBL" id="JAZDQU010000002">
    <property type="protein sequence ID" value="MEE1885529.1"/>
    <property type="molecule type" value="Genomic_DNA"/>
</dbReference>